<proteinExistence type="predicted"/>
<accession>A0AAE0VLU3</accession>
<name>A0AAE0VLU3_9BIVA</name>
<feature type="non-terminal residue" evidence="2">
    <location>
        <position position="1"/>
    </location>
</feature>
<feature type="transmembrane region" description="Helical" evidence="1">
    <location>
        <begin position="30"/>
        <end position="56"/>
    </location>
</feature>
<dbReference type="AlphaFoldDB" id="A0AAE0VLU3"/>
<comment type="caution">
    <text evidence="2">The sequence shown here is derived from an EMBL/GenBank/DDBJ whole genome shotgun (WGS) entry which is preliminary data.</text>
</comment>
<reference evidence="2" key="3">
    <citation type="submission" date="2023-05" db="EMBL/GenBank/DDBJ databases">
        <authorList>
            <person name="Smith C.H."/>
        </authorList>
    </citation>
    <scope>NUCLEOTIDE SEQUENCE</scope>
    <source>
        <strain evidence="2">CHS0354</strain>
        <tissue evidence="2">Mantle</tissue>
    </source>
</reference>
<keyword evidence="1" id="KW-0472">Membrane</keyword>
<organism evidence="2 3">
    <name type="scientific">Potamilus streckersoni</name>
    <dbReference type="NCBI Taxonomy" id="2493646"/>
    <lineage>
        <taxon>Eukaryota</taxon>
        <taxon>Metazoa</taxon>
        <taxon>Spiralia</taxon>
        <taxon>Lophotrochozoa</taxon>
        <taxon>Mollusca</taxon>
        <taxon>Bivalvia</taxon>
        <taxon>Autobranchia</taxon>
        <taxon>Heteroconchia</taxon>
        <taxon>Palaeoheterodonta</taxon>
        <taxon>Unionida</taxon>
        <taxon>Unionoidea</taxon>
        <taxon>Unionidae</taxon>
        <taxon>Ambleminae</taxon>
        <taxon>Lampsilini</taxon>
        <taxon>Potamilus</taxon>
    </lineage>
</organism>
<feature type="non-terminal residue" evidence="2">
    <location>
        <position position="57"/>
    </location>
</feature>
<protein>
    <submittedName>
        <fullName evidence="2">Uncharacterized protein</fullName>
    </submittedName>
</protein>
<reference evidence="2" key="2">
    <citation type="journal article" date="2021" name="Genome Biol. Evol.">
        <title>Developing a high-quality reference genome for a parasitic bivalve with doubly uniparental inheritance (Bivalvia: Unionida).</title>
        <authorList>
            <person name="Smith C.H."/>
        </authorList>
    </citation>
    <scope>NUCLEOTIDE SEQUENCE</scope>
    <source>
        <strain evidence="2">CHS0354</strain>
        <tissue evidence="2">Mantle</tissue>
    </source>
</reference>
<evidence type="ECO:0000313" key="2">
    <source>
        <dbReference type="EMBL" id="KAK3581627.1"/>
    </source>
</evidence>
<sequence length="57" mass="6403">AETADEFRVIFAKVTLFKRLDSNTGLVVPLWTFATLTFATLNPKYVLILIFSILIIG</sequence>
<keyword evidence="3" id="KW-1185">Reference proteome</keyword>
<dbReference type="Proteomes" id="UP001195483">
    <property type="component" value="Unassembled WGS sequence"/>
</dbReference>
<dbReference type="EMBL" id="JAEAOA010001172">
    <property type="protein sequence ID" value="KAK3581627.1"/>
    <property type="molecule type" value="Genomic_DNA"/>
</dbReference>
<reference evidence="2" key="1">
    <citation type="journal article" date="2021" name="Genome Biol. Evol.">
        <title>A High-Quality Reference Genome for a Parasitic Bivalve with Doubly Uniparental Inheritance (Bivalvia: Unionida).</title>
        <authorList>
            <person name="Smith C.H."/>
        </authorList>
    </citation>
    <scope>NUCLEOTIDE SEQUENCE</scope>
    <source>
        <strain evidence="2">CHS0354</strain>
    </source>
</reference>
<evidence type="ECO:0000313" key="3">
    <source>
        <dbReference type="Proteomes" id="UP001195483"/>
    </source>
</evidence>
<keyword evidence="1" id="KW-0812">Transmembrane</keyword>
<keyword evidence="1" id="KW-1133">Transmembrane helix</keyword>
<gene>
    <name evidence="2" type="ORF">CHS0354_019014</name>
</gene>
<evidence type="ECO:0000256" key="1">
    <source>
        <dbReference type="SAM" id="Phobius"/>
    </source>
</evidence>